<dbReference type="GO" id="GO:0016491">
    <property type="term" value="F:oxidoreductase activity"/>
    <property type="evidence" value="ECO:0007669"/>
    <property type="project" value="UniProtKB-UniRule"/>
</dbReference>
<evidence type="ECO:0000256" key="5">
    <source>
        <dbReference type="ARBA" id="ARBA00023002"/>
    </source>
</evidence>
<dbReference type="Pfam" id="PF00881">
    <property type="entry name" value="Nitroreductase"/>
    <property type="match status" value="1"/>
</dbReference>
<dbReference type="PANTHER" id="PTHR43821:SF1">
    <property type="entry name" value="NAD(P)H NITROREDUCTASE YDJA-RELATED"/>
    <property type="match status" value="1"/>
</dbReference>
<feature type="binding site" description="in other chain" evidence="8">
    <location>
        <begin position="146"/>
        <end position="148"/>
    </location>
    <ligand>
        <name>FMN</name>
        <dbReference type="ChEBI" id="CHEBI:58210"/>
        <note>ligand shared between dimeric partners</note>
    </ligand>
</feature>
<dbReference type="CDD" id="cd02135">
    <property type="entry name" value="YdjA-like"/>
    <property type="match status" value="1"/>
</dbReference>
<evidence type="ECO:0000256" key="3">
    <source>
        <dbReference type="ARBA" id="ARBA00022643"/>
    </source>
</evidence>
<dbReference type="InterPro" id="IPR000415">
    <property type="entry name" value="Nitroreductase-like"/>
</dbReference>
<evidence type="ECO:0000259" key="9">
    <source>
        <dbReference type="Pfam" id="PF00881"/>
    </source>
</evidence>
<evidence type="ECO:0000313" key="11">
    <source>
        <dbReference type="Proteomes" id="UP000287296"/>
    </source>
</evidence>
<evidence type="ECO:0000256" key="6">
    <source>
        <dbReference type="ARBA" id="ARBA00023027"/>
    </source>
</evidence>
<keyword evidence="2 7" id="KW-0285">Flavoprotein</keyword>
<gene>
    <name evidence="10" type="ORF">D5F11_015290</name>
</gene>
<evidence type="ECO:0000256" key="4">
    <source>
        <dbReference type="ARBA" id="ARBA00022857"/>
    </source>
</evidence>
<dbReference type="EC" id="1.-.-.-" evidence="7"/>
<dbReference type="OrthoDB" id="9804207at2"/>
<reference evidence="10 11" key="1">
    <citation type="submission" date="2018-12" db="EMBL/GenBank/DDBJ databases">
        <authorList>
            <person name="Sun L."/>
            <person name="Chen Z."/>
        </authorList>
    </citation>
    <scope>NUCLEOTIDE SEQUENCE [LARGE SCALE GENOMIC DNA]</scope>
    <source>
        <strain evidence="10 11">LMG 29736</strain>
    </source>
</reference>
<accession>A0A429X5U6</accession>
<keyword evidence="5 7" id="KW-0560">Oxidoreductase</keyword>
<feature type="binding site" description="in other chain" evidence="8">
    <location>
        <begin position="30"/>
        <end position="32"/>
    </location>
    <ligand>
        <name>FMN</name>
        <dbReference type="ChEBI" id="CHEBI:58210"/>
        <note>ligand shared between dimeric partners</note>
    </ligand>
</feature>
<keyword evidence="4 7" id="KW-0521">NADP</keyword>
<dbReference type="InterPro" id="IPR052530">
    <property type="entry name" value="NAD(P)H_nitroreductase"/>
</dbReference>
<keyword evidence="6 7" id="KW-0520">NAD</keyword>
<comment type="cofactor">
    <cofactor evidence="8">
        <name>FMN</name>
        <dbReference type="ChEBI" id="CHEBI:58210"/>
    </cofactor>
    <text evidence="8">Binds 1 FMN per subunit.</text>
</comment>
<keyword evidence="3 7" id="KW-0288">FMN</keyword>
<evidence type="ECO:0000256" key="7">
    <source>
        <dbReference type="PIRNR" id="PIRNR000232"/>
    </source>
</evidence>
<dbReference type="Gene3D" id="3.40.109.10">
    <property type="entry name" value="NADH Oxidase"/>
    <property type="match status" value="1"/>
</dbReference>
<feature type="domain" description="Nitroreductase" evidence="9">
    <location>
        <begin position="27"/>
        <end position="177"/>
    </location>
</feature>
<evidence type="ECO:0000256" key="2">
    <source>
        <dbReference type="ARBA" id="ARBA00022630"/>
    </source>
</evidence>
<dbReference type="EMBL" id="QYTW02000016">
    <property type="protein sequence ID" value="RST58796.1"/>
    <property type="molecule type" value="Genomic_DNA"/>
</dbReference>
<dbReference type="InterPro" id="IPR029479">
    <property type="entry name" value="Nitroreductase"/>
</dbReference>
<evidence type="ECO:0000256" key="1">
    <source>
        <dbReference type="ARBA" id="ARBA00007118"/>
    </source>
</evidence>
<comment type="caution">
    <text evidence="10">The sequence shown here is derived from an EMBL/GenBank/DDBJ whole genome shotgun (WGS) entry which is preliminary data.</text>
</comment>
<comment type="similarity">
    <text evidence="1 7">Belongs to the nitroreductase family.</text>
</comment>
<name>A0A429X5U6_SIMTE</name>
<dbReference type="InterPro" id="IPR026021">
    <property type="entry name" value="YdjA-like"/>
</dbReference>
<feature type="binding site" evidence="8">
    <location>
        <position position="60"/>
    </location>
    <ligand>
        <name>FMN</name>
        <dbReference type="ChEBI" id="CHEBI:58210"/>
        <note>ligand shared between dimeric partners</note>
    </ligand>
</feature>
<evidence type="ECO:0000313" key="10">
    <source>
        <dbReference type="EMBL" id="RST58796.1"/>
    </source>
</evidence>
<dbReference type="Proteomes" id="UP000287296">
    <property type="component" value="Unassembled WGS sequence"/>
</dbReference>
<evidence type="ECO:0000256" key="8">
    <source>
        <dbReference type="PIRSR" id="PIRSR000232-1"/>
    </source>
</evidence>
<proteinExistence type="inferred from homology"/>
<dbReference type="AlphaFoldDB" id="A0A429X5U6"/>
<sequence length="200" mass="22931">MINDRDSQLKFGGNVKVLATNSIADIIRNRTTVKTGFVDKEVSQELVLSLLEDAVWAPNHKNREPWRFIFVSGNRKEAFIDAVLECQEPAKHAATRRKFEEVPAILVAVMNDDPRQKVWEEDFSATSCLLQNFQLLAWEKELGVCWKTPLHIHDPKFRSAIGVETGEKIVGILHLGYFDKEVVGRRQRERTNPTEKLTTF</sequence>
<dbReference type="SUPFAM" id="SSF55469">
    <property type="entry name" value="FMN-dependent nitroreductase-like"/>
    <property type="match status" value="1"/>
</dbReference>
<dbReference type="PIRSF" id="PIRSF000232">
    <property type="entry name" value="YdjA"/>
    <property type="match status" value="1"/>
</dbReference>
<dbReference type="PANTHER" id="PTHR43821">
    <property type="entry name" value="NAD(P)H NITROREDUCTASE YDJA-RELATED"/>
    <property type="match status" value="1"/>
</dbReference>
<organism evidence="10 11">
    <name type="scientific">Siminovitchia terrae</name>
    <name type="common">Bacillus terrae</name>
    <dbReference type="NCBI Taxonomy" id="1914933"/>
    <lineage>
        <taxon>Bacteria</taxon>
        <taxon>Bacillati</taxon>
        <taxon>Bacillota</taxon>
        <taxon>Bacilli</taxon>
        <taxon>Bacillales</taxon>
        <taxon>Bacillaceae</taxon>
        <taxon>Siminovitchia</taxon>
    </lineage>
</organism>
<protein>
    <recommendedName>
        <fullName evidence="7">Putative NAD(P)H nitroreductase</fullName>
        <ecNumber evidence="7">1.-.-.-</ecNumber>
    </recommendedName>
</protein>